<dbReference type="Pfam" id="PF02065">
    <property type="entry name" value="Melibiase"/>
    <property type="match status" value="1"/>
</dbReference>
<dbReference type="PANTHER" id="PTHR43053">
    <property type="entry name" value="GLYCOSIDASE FAMILY 31"/>
    <property type="match status" value="1"/>
</dbReference>
<dbReference type="AlphaFoldDB" id="A0A543CDT2"/>
<gene>
    <name evidence="3" type="ORF">FB559_0762</name>
</gene>
<protein>
    <submittedName>
        <fullName evidence="3">Alpha-galactosidase</fullName>
    </submittedName>
</protein>
<evidence type="ECO:0000256" key="2">
    <source>
        <dbReference type="ARBA" id="ARBA00023295"/>
    </source>
</evidence>
<dbReference type="GO" id="GO:0016052">
    <property type="term" value="P:carbohydrate catabolic process"/>
    <property type="evidence" value="ECO:0007669"/>
    <property type="project" value="InterPro"/>
</dbReference>
<organism evidence="3 4">
    <name type="scientific">Actinoallomurus bryophytorum</name>
    <dbReference type="NCBI Taxonomy" id="1490222"/>
    <lineage>
        <taxon>Bacteria</taxon>
        <taxon>Bacillati</taxon>
        <taxon>Actinomycetota</taxon>
        <taxon>Actinomycetes</taxon>
        <taxon>Streptosporangiales</taxon>
        <taxon>Thermomonosporaceae</taxon>
        <taxon>Actinoallomurus</taxon>
    </lineage>
</organism>
<proteinExistence type="predicted"/>
<keyword evidence="1" id="KW-0378">Hydrolase</keyword>
<sequence length="422" mass="45690">MMRLRVDPVRAQVYEHGWQSWSPTTTYGVTATAHRPLTPAMYGRPGRPAPREGFQGEGLLAVDPGTGEPVHVYAARDGRAEVPSIRAAYGDGVLTVDADGDVEQALHPGTIERALGTWADGYARRTGAGAVRAAPAVWCSWYHYFGAVTTDDILENLDAVEERDLPVDVIQIDDGWQAGIGDWLSFSGPFAGLPRLAGRIRSAGRRAGIWVAPFLAAANSDLARAHPGRLGGDAGHNWGQALFALDVVRAEDHLREVFTALRAWGFDYFKLDFLYAGAMGGLDAYRHGLTVIREAVGPDAYLVGCGAPILPSVGLVDAMRVSPDVSPVYEPEDGDLSRASQRAATVTTIARAWQHGRFWVNDPDCLIARPQVERREDWAAVVERYGGLRASSDRIADLDAWGLETTRRLLSSAPDPVPFGTP</sequence>
<dbReference type="PANTHER" id="PTHR43053:SF3">
    <property type="entry name" value="ALPHA-GALACTOSIDASE C-RELATED"/>
    <property type="match status" value="1"/>
</dbReference>
<evidence type="ECO:0000313" key="4">
    <source>
        <dbReference type="Proteomes" id="UP000316096"/>
    </source>
</evidence>
<dbReference type="Gene3D" id="3.20.20.70">
    <property type="entry name" value="Aldolase class I"/>
    <property type="match status" value="1"/>
</dbReference>
<evidence type="ECO:0000256" key="1">
    <source>
        <dbReference type="ARBA" id="ARBA00022801"/>
    </source>
</evidence>
<dbReference type="EMBL" id="VFOZ01000001">
    <property type="protein sequence ID" value="TQL95263.1"/>
    <property type="molecule type" value="Genomic_DNA"/>
</dbReference>
<dbReference type="InterPro" id="IPR050985">
    <property type="entry name" value="Alpha-glycosidase_related"/>
</dbReference>
<dbReference type="Proteomes" id="UP000316096">
    <property type="component" value="Unassembled WGS sequence"/>
</dbReference>
<dbReference type="CDD" id="cd14791">
    <property type="entry name" value="GH36"/>
    <property type="match status" value="1"/>
</dbReference>
<dbReference type="InterPro" id="IPR017853">
    <property type="entry name" value="GH"/>
</dbReference>
<dbReference type="InterPro" id="IPR013785">
    <property type="entry name" value="Aldolase_TIM"/>
</dbReference>
<evidence type="ECO:0000313" key="3">
    <source>
        <dbReference type="EMBL" id="TQL95263.1"/>
    </source>
</evidence>
<reference evidence="3 4" key="1">
    <citation type="submission" date="2019-06" db="EMBL/GenBank/DDBJ databases">
        <title>Sequencing the genomes of 1000 actinobacteria strains.</title>
        <authorList>
            <person name="Klenk H.-P."/>
        </authorList>
    </citation>
    <scope>NUCLEOTIDE SEQUENCE [LARGE SCALE GENOMIC DNA]</scope>
    <source>
        <strain evidence="3 4">DSM 102200</strain>
    </source>
</reference>
<comment type="caution">
    <text evidence="3">The sequence shown here is derived from an EMBL/GenBank/DDBJ whole genome shotgun (WGS) entry which is preliminary data.</text>
</comment>
<dbReference type="InterPro" id="IPR002252">
    <property type="entry name" value="Glyco_hydro_36"/>
</dbReference>
<name>A0A543CDT2_9ACTN</name>
<keyword evidence="4" id="KW-1185">Reference proteome</keyword>
<dbReference type="SUPFAM" id="SSF51445">
    <property type="entry name" value="(Trans)glycosidases"/>
    <property type="match status" value="1"/>
</dbReference>
<accession>A0A543CDT2</accession>
<dbReference type="GO" id="GO:0004557">
    <property type="term" value="F:alpha-galactosidase activity"/>
    <property type="evidence" value="ECO:0007669"/>
    <property type="project" value="InterPro"/>
</dbReference>
<keyword evidence="2" id="KW-0326">Glycosidase</keyword>